<dbReference type="EMBL" id="JPWH01000010">
    <property type="protein sequence ID" value="RCK48647.1"/>
    <property type="molecule type" value="Genomic_DNA"/>
</dbReference>
<dbReference type="AlphaFoldDB" id="A0A367X4Y2"/>
<dbReference type="InterPro" id="IPR001451">
    <property type="entry name" value="Hexapep"/>
</dbReference>
<keyword evidence="5" id="KW-0012">Acyltransferase</keyword>
<comment type="function">
    <text evidence="6">Acetyltransferase implicated in the O-acetylation of Nod factors.</text>
</comment>
<dbReference type="InterPro" id="IPR051159">
    <property type="entry name" value="Hexapeptide_acetyltransf"/>
</dbReference>
<dbReference type="FunFam" id="2.160.10.10:FF:000025">
    <property type="entry name" value="Hexapeptide-repeat containing-acetyltransferase"/>
    <property type="match status" value="1"/>
</dbReference>
<feature type="domain" description="Maltose/galactoside acetyltransferase" evidence="8">
    <location>
        <begin position="1"/>
        <end position="52"/>
    </location>
</feature>
<dbReference type="Pfam" id="PF12464">
    <property type="entry name" value="Mac"/>
    <property type="match status" value="1"/>
</dbReference>
<comment type="similarity">
    <text evidence="1">Belongs to the transferase hexapeptide repeat family.</text>
</comment>
<evidence type="ECO:0000256" key="6">
    <source>
        <dbReference type="ARBA" id="ARBA00055587"/>
    </source>
</evidence>
<evidence type="ECO:0000256" key="3">
    <source>
        <dbReference type="ARBA" id="ARBA00022679"/>
    </source>
</evidence>
<name>A0A367X4Y2_9PROT</name>
<reference evidence="9 10" key="1">
    <citation type="submission" date="2014-07" db="EMBL/GenBank/DDBJ databases">
        <title>Draft genome sequence of Thalassospira profundimaris S25-3-2.</title>
        <authorList>
            <person name="Lai Q."/>
            <person name="Shao Z."/>
        </authorList>
    </citation>
    <scope>NUCLEOTIDE SEQUENCE [LARGE SCALE GENOMIC DNA]</scope>
    <source>
        <strain evidence="9 10">S25-3-2</strain>
    </source>
</reference>
<gene>
    <name evidence="9" type="ORF">TH25_13605</name>
</gene>
<dbReference type="PANTHER" id="PTHR23416">
    <property type="entry name" value="SIALIC ACID SYNTHASE-RELATED"/>
    <property type="match status" value="1"/>
</dbReference>
<dbReference type="RefSeq" id="WP_258549143.1">
    <property type="nucleotide sequence ID" value="NZ_JPWH01000010.1"/>
</dbReference>
<dbReference type="InterPro" id="IPR024688">
    <property type="entry name" value="Mac_dom"/>
</dbReference>
<evidence type="ECO:0000256" key="4">
    <source>
        <dbReference type="ARBA" id="ARBA00022737"/>
    </source>
</evidence>
<evidence type="ECO:0000256" key="2">
    <source>
        <dbReference type="ARBA" id="ARBA00022458"/>
    </source>
</evidence>
<evidence type="ECO:0000256" key="7">
    <source>
        <dbReference type="ARBA" id="ARBA00067695"/>
    </source>
</evidence>
<sequence length="181" mass="19017">MAAGEWYRCQDDELANMRMAASRAVFTHNSTPPDQRENISPALRALMGSVAPDARIEVPFHCAYGCHIHLGAAVFLNAGCVLLDSAEIRIGAGTMLGPHVQIYCPQHHTDPALRKAGLEIARPVHIGENVWVGGGAIILGGVTVGDHAIIGAGAVVTRDVPANATVVGNPARPIHRDMPGA</sequence>
<dbReference type="GO" id="GO:0016407">
    <property type="term" value="F:acetyltransferase activity"/>
    <property type="evidence" value="ECO:0007669"/>
    <property type="project" value="InterPro"/>
</dbReference>
<evidence type="ECO:0000313" key="9">
    <source>
        <dbReference type="EMBL" id="RCK48647.1"/>
    </source>
</evidence>
<dbReference type="PANTHER" id="PTHR23416:SF23">
    <property type="entry name" value="ACETYLTRANSFERASE C18B11.09C-RELATED"/>
    <property type="match status" value="1"/>
</dbReference>
<dbReference type="GO" id="GO:0005829">
    <property type="term" value="C:cytosol"/>
    <property type="evidence" value="ECO:0007669"/>
    <property type="project" value="TreeGrafter"/>
</dbReference>
<evidence type="ECO:0000256" key="1">
    <source>
        <dbReference type="ARBA" id="ARBA00007274"/>
    </source>
</evidence>
<dbReference type="SMART" id="SM01266">
    <property type="entry name" value="Mac"/>
    <property type="match status" value="1"/>
</dbReference>
<dbReference type="InterPro" id="IPR011004">
    <property type="entry name" value="Trimer_LpxA-like_sf"/>
</dbReference>
<dbReference type="SUPFAM" id="SSF51161">
    <property type="entry name" value="Trimeric LpxA-like enzymes"/>
    <property type="match status" value="1"/>
</dbReference>
<dbReference type="Proteomes" id="UP000252517">
    <property type="component" value="Unassembled WGS sequence"/>
</dbReference>
<organism evidence="9 10">
    <name type="scientific">Thalassospira profundimaris</name>
    <dbReference type="NCBI Taxonomy" id="502049"/>
    <lineage>
        <taxon>Bacteria</taxon>
        <taxon>Pseudomonadati</taxon>
        <taxon>Pseudomonadota</taxon>
        <taxon>Alphaproteobacteria</taxon>
        <taxon>Rhodospirillales</taxon>
        <taxon>Thalassospiraceae</taxon>
        <taxon>Thalassospira</taxon>
    </lineage>
</organism>
<evidence type="ECO:0000259" key="8">
    <source>
        <dbReference type="SMART" id="SM01266"/>
    </source>
</evidence>
<dbReference type="Gene3D" id="2.160.10.10">
    <property type="entry name" value="Hexapeptide repeat proteins"/>
    <property type="match status" value="1"/>
</dbReference>
<keyword evidence="3 9" id="KW-0808">Transferase</keyword>
<dbReference type="PROSITE" id="PS00101">
    <property type="entry name" value="HEXAPEP_TRANSFERASES"/>
    <property type="match status" value="1"/>
</dbReference>
<proteinExistence type="inferred from homology"/>
<dbReference type="InterPro" id="IPR018357">
    <property type="entry name" value="Hexapep_transf_CS"/>
</dbReference>
<keyword evidence="4" id="KW-0677">Repeat</keyword>
<dbReference type="GO" id="GO:0008374">
    <property type="term" value="F:O-acyltransferase activity"/>
    <property type="evidence" value="ECO:0007669"/>
    <property type="project" value="TreeGrafter"/>
</dbReference>
<keyword evidence="2" id="KW-0536">Nodulation</keyword>
<evidence type="ECO:0000256" key="5">
    <source>
        <dbReference type="ARBA" id="ARBA00023315"/>
    </source>
</evidence>
<accession>A0A367X4Y2</accession>
<protein>
    <recommendedName>
        <fullName evidence="7">Nodulation protein L</fullName>
    </recommendedName>
</protein>
<evidence type="ECO:0000313" key="10">
    <source>
        <dbReference type="Proteomes" id="UP000252517"/>
    </source>
</evidence>
<dbReference type="CDD" id="cd03357">
    <property type="entry name" value="LbH_MAT_GAT"/>
    <property type="match status" value="1"/>
</dbReference>
<dbReference type="Pfam" id="PF00132">
    <property type="entry name" value="Hexapep"/>
    <property type="match status" value="1"/>
</dbReference>
<comment type="caution">
    <text evidence="9">The sequence shown here is derived from an EMBL/GenBank/DDBJ whole genome shotgun (WGS) entry which is preliminary data.</text>
</comment>